<dbReference type="Pfam" id="PF00293">
    <property type="entry name" value="NUDIX"/>
    <property type="match status" value="1"/>
</dbReference>
<dbReference type="GO" id="GO:0016462">
    <property type="term" value="F:pyrophosphatase activity"/>
    <property type="evidence" value="ECO:0007669"/>
    <property type="project" value="InterPro"/>
</dbReference>
<keyword evidence="3" id="KW-0378">Hydrolase</keyword>
<keyword evidence="4" id="KW-0460">Magnesium</keyword>
<organism evidence="6 7">
    <name type="scientific">Conidiobolus coronatus (strain ATCC 28846 / CBS 209.66 / NRRL 28638)</name>
    <name type="common">Delacroixia coronata</name>
    <dbReference type="NCBI Taxonomy" id="796925"/>
    <lineage>
        <taxon>Eukaryota</taxon>
        <taxon>Fungi</taxon>
        <taxon>Fungi incertae sedis</taxon>
        <taxon>Zoopagomycota</taxon>
        <taxon>Entomophthoromycotina</taxon>
        <taxon>Entomophthoromycetes</taxon>
        <taxon>Entomophthorales</taxon>
        <taxon>Ancylistaceae</taxon>
        <taxon>Conidiobolus</taxon>
    </lineage>
</organism>
<dbReference type="CDD" id="cd04666">
    <property type="entry name" value="NUDIX_DIPP2_like_Nudt4"/>
    <property type="match status" value="1"/>
</dbReference>
<protein>
    <recommendedName>
        <fullName evidence="5">Nudix hydrolase domain-containing protein</fullName>
    </recommendedName>
</protein>
<feature type="non-terminal residue" evidence="6">
    <location>
        <position position="1"/>
    </location>
</feature>
<dbReference type="Gene3D" id="3.90.79.10">
    <property type="entry name" value="Nucleoside Triphosphate Pyrophosphohydrolase"/>
    <property type="match status" value="1"/>
</dbReference>
<evidence type="ECO:0000259" key="5">
    <source>
        <dbReference type="PROSITE" id="PS51462"/>
    </source>
</evidence>
<dbReference type="AlphaFoldDB" id="A0A137P1L8"/>
<dbReference type="InterPro" id="IPR000086">
    <property type="entry name" value="NUDIX_hydrolase_dom"/>
</dbReference>
<reference evidence="6 7" key="1">
    <citation type="journal article" date="2015" name="Genome Biol. Evol.">
        <title>Phylogenomic analyses indicate that early fungi evolved digesting cell walls of algal ancestors of land plants.</title>
        <authorList>
            <person name="Chang Y."/>
            <person name="Wang S."/>
            <person name="Sekimoto S."/>
            <person name="Aerts A.L."/>
            <person name="Choi C."/>
            <person name="Clum A."/>
            <person name="LaButti K.M."/>
            <person name="Lindquist E.A."/>
            <person name="Yee Ngan C."/>
            <person name="Ohm R.A."/>
            <person name="Salamov A.A."/>
            <person name="Grigoriev I.V."/>
            <person name="Spatafora J.W."/>
            <person name="Berbee M.L."/>
        </authorList>
    </citation>
    <scope>NUCLEOTIDE SEQUENCE [LARGE SCALE GENOMIC DNA]</scope>
    <source>
        <strain evidence="6 7">NRRL 28638</strain>
    </source>
</reference>
<dbReference type="InterPro" id="IPR020084">
    <property type="entry name" value="NUDIX_hydrolase_CS"/>
</dbReference>
<accession>A0A137P1L8</accession>
<feature type="domain" description="Nudix hydrolase" evidence="5">
    <location>
        <begin position="9"/>
        <end position="139"/>
    </location>
</feature>
<dbReference type="SUPFAM" id="SSF55811">
    <property type="entry name" value="Nudix"/>
    <property type="match status" value="1"/>
</dbReference>
<dbReference type="Proteomes" id="UP000070444">
    <property type="component" value="Unassembled WGS sequence"/>
</dbReference>
<evidence type="ECO:0000256" key="4">
    <source>
        <dbReference type="ARBA" id="ARBA00022842"/>
    </source>
</evidence>
<dbReference type="OMA" id="ESDESCQ"/>
<dbReference type="GO" id="GO:0005737">
    <property type="term" value="C:cytoplasm"/>
    <property type="evidence" value="ECO:0007669"/>
    <property type="project" value="TreeGrafter"/>
</dbReference>
<keyword evidence="7" id="KW-1185">Reference proteome</keyword>
<proteinExistence type="predicted"/>
<dbReference type="PANTHER" id="PTHR12629">
    <property type="entry name" value="DIPHOSPHOINOSITOL POLYPHOSPHATE PHOSPHOHYDROLASE"/>
    <property type="match status" value="1"/>
</dbReference>
<dbReference type="GO" id="GO:0046872">
    <property type="term" value="F:metal ion binding"/>
    <property type="evidence" value="ECO:0007669"/>
    <property type="project" value="UniProtKB-KW"/>
</dbReference>
<dbReference type="GO" id="GO:0005634">
    <property type="term" value="C:nucleus"/>
    <property type="evidence" value="ECO:0007669"/>
    <property type="project" value="TreeGrafter"/>
</dbReference>
<gene>
    <name evidence="6" type="ORF">CONCODRAFT_51362</name>
</gene>
<dbReference type="InterPro" id="IPR015797">
    <property type="entry name" value="NUDIX_hydrolase-like_dom_sf"/>
</dbReference>
<evidence type="ECO:0000256" key="1">
    <source>
        <dbReference type="ARBA" id="ARBA00001946"/>
    </source>
</evidence>
<sequence>MSELAATFGVRQVAGVVAYSPDNSNKICIVSSSKKSNKWVLPKGGVESGEKKKIAAAREAWEEAGIKGEVGDKLGDWHIYTVNSEGLRAEHYTFYTLKVTKIYDDWPEKDGRRRKWVQADKALELVKWKYMKKAISKFEKNFIKDDYKTGYFW</sequence>
<comment type="cofactor">
    <cofactor evidence="1">
        <name>Mg(2+)</name>
        <dbReference type="ChEBI" id="CHEBI:18420"/>
    </cofactor>
</comment>
<dbReference type="InterPro" id="IPR047198">
    <property type="entry name" value="DDP-like_NUDIX"/>
</dbReference>
<dbReference type="PANTHER" id="PTHR12629:SF0">
    <property type="entry name" value="DIPHOSPHOINOSITOL-POLYPHOSPHATE DIPHOSPHATASE"/>
    <property type="match status" value="1"/>
</dbReference>
<keyword evidence="2" id="KW-0479">Metal-binding</keyword>
<name>A0A137P1L8_CONC2</name>
<dbReference type="PROSITE" id="PS00893">
    <property type="entry name" value="NUDIX_BOX"/>
    <property type="match status" value="1"/>
</dbReference>
<evidence type="ECO:0000256" key="3">
    <source>
        <dbReference type="ARBA" id="ARBA00022801"/>
    </source>
</evidence>
<evidence type="ECO:0000313" key="7">
    <source>
        <dbReference type="Proteomes" id="UP000070444"/>
    </source>
</evidence>
<evidence type="ECO:0000313" key="6">
    <source>
        <dbReference type="EMBL" id="KXN68771.1"/>
    </source>
</evidence>
<evidence type="ECO:0000256" key="2">
    <source>
        <dbReference type="ARBA" id="ARBA00022723"/>
    </source>
</evidence>
<dbReference type="STRING" id="796925.A0A137P1L8"/>
<dbReference type="OrthoDB" id="2011998at2759"/>
<dbReference type="PROSITE" id="PS51462">
    <property type="entry name" value="NUDIX"/>
    <property type="match status" value="1"/>
</dbReference>
<dbReference type="EMBL" id="KQ964561">
    <property type="protein sequence ID" value="KXN68771.1"/>
    <property type="molecule type" value="Genomic_DNA"/>
</dbReference>